<sequence>MLSTDPGDKEKLLAASRKVDRLVLEYYRVKYSTNSTSAVTGK</sequence>
<dbReference type="Proteomes" id="UP000184529">
    <property type="component" value="Unassembled WGS sequence"/>
</dbReference>
<dbReference type="AlphaFoldDB" id="A0A1M6MBV8"/>
<dbReference type="RefSeq" id="WP_278246295.1">
    <property type="nucleotide sequence ID" value="NZ_FQZM01000066.1"/>
</dbReference>
<reference evidence="2" key="1">
    <citation type="submission" date="2016-11" db="EMBL/GenBank/DDBJ databases">
        <authorList>
            <person name="Varghese N."/>
            <person name="Submissions S."/>
        </authorList>
    </citation>
    <scope>NUCLEOTIDE SEQUENCE [LARGE SCALE GENOMIC DNA]</scope>
    <source>
        <strain evidence="2">DSM 16057</strain>
    </source>
</reference>
<keyword evidence="2" id="KW-1185">Reference proteome</keyword>
<dbReference type="EMBL" id="FQZM01000066">
    <property type="protein sequence ID" value="SHJ80972.1"/>
    <property type="molecule type" value="Genomic_DNA"/>
</dbReference>
<gene>
    <name evidence="1" type="ORF">SAMN02745219_03391</name>
</gene>
<evidence type="ECO:0000313" key="2">
    <source>
        <dbReference type="Proteomes" id="UP000184529"/>
    </source>
</evidence>
<evidence type="ECO:0008006" key="3">
    <source>
        <dbReference type="Google" id="ProtNLM"/>
    </source>
</evidence>
<dbReference type="STRING" id="1121432.SAMN02745219_03391"/>
<evidence type="ECO:0000313" key="1">
    <source>
        <dbReference type="EMBL" id="SHJ80972.1"/>
    </source>
</evidence>
<organism evidence="1 2">
    <name type="scientific">Desulfofundulus thermosubterraneus DSM 16057</name>
    <dbReference type="NCBI Taxonomy" id="1121432"/>
    <lineage>
        <taxon>Bacteria</taxon>
        <taxon>Bacillati</taxon>
        <taxon>Bacillota</taxon>
        <taxon>Clostridia</taxon>
        <taxon>Eubacteriales</taxon>
        <taxon>Peptococcaceae</taxon>
        <taxon>Desulfofundulus</taxon>
    </lineage>
</organism>
<accession>A0A1M6MBV8</accession>
<name>A0A1M6MBV8_9FIRM</name>
<protein>
    <recommendedName>
        <fullName evidence="3">Spo0E like sporulation regulatory protein</fullName>
    </recommendedName>
</protein>
<proteinExistence type="predicted"/>